<sequence>MSHTDVQIEVDTYLVDTLVAEDEALVTARESADDTTMPGAAVAPNQGKLLALLAGMIGAHRVLEFGALAGYSTIWLARAVGPQGRVVTLELSEQNAGVARRNVDHAGLGDVVEIMLGPAAESADRIIETGQAPFDLVFIDADKPNNARYLKAALELTRPGSVIVLDNVVRGGRVADPDSTDEDVHGVREALAIAAADPRLDGTALQTVGSKGWDGFAIFRRLS</sequence>
<dbReference type="Pfam" id="PF01596">
    <property type="entry name" value="Methyltransf_3"/>
    <property type="match status" value="1"/>
</dbReference>
<name>A0A1H5LRG5_9MICO</name>
<evidence type="ECO:0000313" key="5">
    <source>
        <dbReference type="Proteomes" id="UP000199220"/>
    </source>
</evidence>
<dbReference type="SUPFAM" id="SSF53335">
    <property type="entry name" value="S-adenosyl-L-methionine-dependent methyltransferases"/>
    <property type="match status" value="1"/>
</dbReference>
<keyword evidence="3" id="KW-0949">S-adenosyl-L-methionine</keyword>
<dbReference type="EMBL" id="FNTX01000002">
    <property type="protein sequence ID" value="SEE79646.1"/>
    <property type="molecule type" value="Genomic_DNA"/>
</dbReference>
<dbReference type="PROSITE" id="PS51682">
    <property type="entry name" value="SAM_OMT_I"/>
    <property type="match status" value="1"/>
</dbReference>
<dbReference type="InterPro" id="IPR050362">
    <property type="entry name" value="Cation-dep_OMT"/>
</dbReference>
<accession>A0A1H5LRG5</accession>
<dbReference type="AlphaFoldDB" id="A0A1H5LRG5"/>
<keyword evidence="5" id="KW-1185">Reference proteome</keyword>
<dbReference type="STRING" id="648782.SAMN04488554_2941"/>
<dbReference type="PANTHER" id="PTHR10509:SF14">
    <property type="entry name" value="CAFFEOYL-COA O-METHYLTRANSFERASE 3-RELATED"/>
    <property type="match status" value="1"/>
</dbReference>
<reference evidence="5" key="1">
    <citation type="submission" date="2016-10" db="EMBL/GenBank/DDBJ databases">
        <authorList>
            <person name="Varghese N."/>
            <person name="Submissions S."/>
        </authorList>
    </citation>
    <scope>NUCLEOTIDE SEQUENCE [LARGE SCALE GENOMIC DNA]</scope>
    <source>
        <strain evidence="5">DSM 21368</strain>
    </source>
</reference>
<gene>
    <name evidence="4" type="ORF">SAMN04488554_2941</name>
</gene>
<dbReference type="InterPro" id="IPR029063">
    <property type="entry name" value="SAM-dependent_MTases_sf"/>
</dbReference>
<evidence type="ECO:0000313" key="4">
    <source>
        <dbReference type="EMBL" id="SEE79646.1"/>
    </source>
</evidence>
<dbReference type="RefSeq" id="WP_089773820.1">
    <property type="nucleotide sequence ID" value="NZ_FNTX01000002.1"/>
</dbReference>
<dbReference type="OrthoDB" id="9799672at2"/>
<dbReference type="Proteomes" id="UP000199220">
    <property type="component" value="Unassembled WGS sequence"/>
</dbReference>
<keyword evidence="1 4" id="KW-0489">Methyltransferase</keyword>
<dbReference type="GO" id="GO:0008171">
    <property type="term" value="F:O-methyltransferase activity"/>
    <property type="evidence" value="ECO:0007669"/>
    <property type="project" value="InterPro"/>
</dbReference>
<proteinExistence type="predicted"/>
<dbReference type="Gene3D" id="3.40.50.150">
    <property type="entry name" value="Vaccinia Virus protein VP39"/>
    <property type="match status" value="1"/>
</dbReference>
<organism evidence="4 5">
    <name type="scientific">Ruania alba</name>
    <dbReference type="NCBI Taxonomy" id="648782"/>
    <lineage>
        <taxon>Bacteria</taxon>
        <taxon>Bacillati</taxon>
        <taxon>Actinomycetota</taxon>
        <taxon>Actinomycetes</taxon>
        <taxon>Micrococcales</taxon>
        <taxon>Ruaniaceae</taxon>
        <taxon>Ruania</taxon>
    </lineage>
</organism>
<keyword evidence="2 4" id="KW-0808">Transferase</keyword>
<dbReference type="CDD" id="cd02440">
    <property type="entry name" value="AdoMet_MTases"/>
    <property type="match status" value="1"/>
</dbReference>
<evidence type="ECO:0000256" key="1">
    <source>
        <dbReference type="ARBA" id="ARBA00022603"/>
    </source>
</evidence>
<dbReference type="PANTHER" id="PTHR10509">
    <property type="entry name" value="O-METHYLTRANSFERASE-RELATED"/>
    <property type="match status" value="1"/>
</dbReference>
<dbReference type="InterPro" id="IPR002935">
    <property type="entry name" value="SAM_O-MeTrfase"/>
</dbReference>
<evidence type="ECO:0000256" key="2">
    <source>
        <dbReference type="ARBA" id="ARBA00022679"/>
    </source>
</evidence>
<evidence type="ECO:0000256" key="3">
    <source>
        <dbReference type="ARBA" id="ARBA00022691"/>
    </source>
</evidence>
<protein>
    <submittedName>
        <fullName evidence="4">Predicted O-methyltransferase YrrM</fullName>
    </submittedName>
</protein>
<dbReference type="GO" id="GO:0032259">
    <property type="term" value="P:methylation"/>
    <property type="evidence" value="ECO:0007669"/>
    <property type="project" value="UniProtKB-KW"/>
</dbReference>
<dbReference type="GO" id="GO:0008757">
    <property type="term" value="F:S-adenosylmethionine-dependent methyltransferase activity"/>
    <property type="evidence" value="ECO:0007669"/>
    <property type="project" value="TreeGrafter"/>
</dbReference>